<dbReference type="RefSeq" id="WP_190886435.1">
    <property type="nucleotide sequence ID" value="NZ_JACWZY010000005.1"/>
</dbReference>
<dbReference type="GO" id="GO:0008168">
    <property type="term" value="F:methyltransferase activity"/>
    <property type="evidence" value="ECO:0007669"/>
    <property type="project" value="UniProtKB-KW"/>
</dbReference>
<keyword evidence="1" id="KW-0808">Transferase</keyword>
<dbReference type="Gene3D" id="3.40.50.150">
    <property type="entry name" value="Vaccinia Virus protein VP39"/>
    <property type="match status" value="1"/>
</dbReference>
<dbReference type="GO" id="GO:0032259">
    <property type="term" value="P:methylation"/>
    <property type="evidence" value="ECO:0007669"/>
    <property type="project" value="UniProtKB-KW"/>
</dbReference>
<accession>A0A927ATL9</accession>
<keyword evidence="1" id="KW-0489">Methyltransferase</keyword>
<keyword evidence="2" id="KW-1185">Reference proteome</keyword>
<proteinExistence type="predicted"/>
<reference evidence="1" key="1">
    <citation type="submission" date="2020-09" db="EMBL/GenBank/DDBJ databases">
        <authorList>
            <person name="Kim M.K."/>
        </authorList>
    </citation>
    <scope>NUCLEOTIDE SEQUENCE</scope>
    <source>
        <strain evidence="1">BT702</strain>
    </source>
</reference>
<sequence length="266" mass="30602">MKDFLRNCFRFLYNIFSGQNAISRSTFLSLIPTNAKSLEIGPFSNPHLRGPNVYYFDVDNKEDIIKRAIAVNYVIADNLPDIHYVSPTGDLSIIEDTFDVVYSAHCIEHQPDLIKHLIDVEKLFNSGGKYYITIPDKRYSFDALLPTLDLGSVVEAYEEKRKVHQLANLIRHQALVVHNSPIRHWLSMHGTPGNSNAIVSHTRQALNQFKEAKGAYVDTHAWRFTPESFREIITQLNELNYINLQIERLYPTAFASNEFYAILKKK</sequence>
<dbReference type="EMBL" id="JACWZY010000005">
    <property type="protein sequence ID" value="MBD2700572.1"/>
    <property type="molecule type" value="Genomic_DNA"/>
</dbReference>
<dbReference type="SUPFAM" id="SSF53335">
    <property type="entry name" value="S-adenosyl-L-methionine-dependent methyltransferases"/>
    <property type="match status" value="1"/>
</dbReference>
<comment type="caution">
    <text evidence="1">The sequence shown here is derived from an EMBL/GenBank/DDBJ whole genome shotgun (WGS) entry which is preliminary data.</text>
</comment>
<protein>
    <submittedName>
        <fullName evidence="1">Class I SAM-dependent methyltransferase</fullName>
    </submittedName>
</protein>
<name>A0A927ATL9_9BACT</name>
<dbReference type="CDD" id="cd02440">
    <property type="entry name" value="AdoMet_MTases"/>
    <property type="match status" value="1"/>
</dbReference>
<dbReference type="Proteomes" id="UP000598820">
    <property type="component" value="Unassembled WGS sequence"/>
</dbReference>
<dbReference type="InterPro" id="IPR029063">
    <property type="entry name" value="SAM-dependent_MTases_sf"/>
</dbReference>
<organism evidence="1 2">
    <name type="scientific">Spirosoma profusum</name>
    <dbReference type="NCBI Taxonomy" id="2771354"/>
    <lineage>
        <taxon>Bacteria</taxon>
        <taxon>Pseudomonadati</taxon>
        <taxon>Bacteroidota</taxon>
        <taxon>Cytophagia</taxon>
        <taxon>Cytophagales</taxon>
        <taxon>Cytophagaceae</taxon>
        <taxon>Spirosoma</taxon>
    </lineage>
</organism>
<dbReference type="AlphaFoldDB" id="A0A927ATL9"/>
<evidence type="ECO:0000313" key="1">
    <source>
        <dbReference type="EMBL" id="MBD2700572.1"/>
    </source>
</evidence>
<gene>
    <name evidence="1" type="ORF">IC229_07995</name>
</gene>
<evidence type="ECO:0000313" key="2">
    <source>
        <dbReference type="Proteomes" id="UP000598820"/>
    </source>
</evidence>